<organism evidence="2 3">
    <name type="scientific">Alicyclobacillus macrosporangiidus</name>
    <dbReference type="NCBI Taxonomy" id="392015"/>
    <lineage>
        <taxon>Bacteria</taxon>
        <taxon>Bacillati</taxon>
        <taxon>Bacillota</taxon>
        <taxon>Bacilli</taxon>
        <taxon>Bacillales</taxon>
        <taxon>Alicyclobacillaceae</taxon>
        <taxon>Alicyclobacillus</taxon>
    </lineage>
</organism>
<name>A0A1I7LJC0_9BACL</name>
<accession>A0A1I7LJC0</accession>
<dbReference type="SUPFAM" id="SSF109854">
    <property type="entry name" value="DinB/YfiT-like putative metalloenzymes"/>
    <property type="match status" value="1"/>
</dbReference>
<dbReference type="Proteomes" id="UP000183508">
    <property type="component" value="Unassembled WGS sequence"/>
</dbReference>
<reference evidence="3" key="1">
    <citation type="submission" date="2016-10" db="EMBL/GenBank/DDBJ databases">
        <authorList>
            <person name="Varghese N."/>
        </authorList>
    </citation>
    <scope>NUCLEOTIDE SEQUENCE [LARGE SCALE GENOMIC DNA]</scope>
    <source>
        <strain evidence="3">DSM 17980</strain>
    </source>
</reference>
<protein>
    <submittedName>
        <fullName evidence="2">DinB superfamily protein</fullName>
    </submittedName>
</protein>
<dbReference type="EMBL" id="FPBV01000066">
    <property type="protein sequence ID" value="SFV09786.1"/>
    <property type="molecule type" value="Genomic_DNA"/>
</dbReference>
<keyword evidence="3" id="KW-1185">Reference proteome</keyword>
<dbReference type="AlphaFoldDB" id="A0A1I7LJC0"/>
<evidence type="ECO:0000259" key="1">
    <source>
        <dbReference type="Pfam" id="PF12867"/>
    </source>
</evidence>
<dbReference type="Gene3D" id="1.20.120.450">
    <property type="entry name" value="dinb family like domain"/>
    <property type="match status" value="1"/>
</dbReference>
<dbReference type="STRING" id="392015.SAMN05421543_1661"/>
<proteinExistence type="predicted"/>
<gene>
    <name evidence="2" type="ORF">SAMN05421543_1661</name>
</gene>
<sequence>MTHPAVDVGVFLKAAFDEPAPGKRVYFQGSNLKRLAEDCASHRLADVSFEQEEYWHTLVISDPDGYLLSFHEELDVSDEQIISGYQRGPILLQEALTGLDERQFDLRRAPGKWSIRETVLHLVDSDVTTAITMKFALAEPGRIFTRSSYNPDQWAVGAAYARRPIHVEVQLFSLMRQHILGICHVLPDALDRTVVRENGEVVSVRFLMKLLAGHAMGHINQVWETRRVHNL</sequence>
<evidence type="ECO:0000313" key="2">
    <source>
        <dbReference type="EMBL" id="SFV09786.1"/>
    </source>
</evidence>
<feature type="domain" description="DinB-like" evidence="1">
    <location>
        <begin position="91"/>
        <end position="222"/>
    </location>
</feature>
<evidence type="ECO:0000313" key="3">
    <source>
        <dbReference type="Proteomes" id="UP000183508"/>
    </source>
</evidence>
<dbReference type="InterPro" id="IPR034660">
    <property type="entry name" value="DinB/YfiT-like"/>
</dbReference>
<dbReference type="InterPro" id="IPR024775">
    <property type="entry name" value="DinB-like"/>
</dbReference>
<dbReference type="Pfam" id="PF12867">
    <property type="entry name" value="DinB_2"/>
    <property type="match status" value="1"/>
</dbReference>